<dbReference type="Gene3D" id="1.20.144.10">
    <property type="entry name" value="Phosphatidic acid phosphatase type 2/haloperoxidase"/>
    <property type="match status" value="1"/>
</dbReference>
<proteinExistence type="inferred from homology"/>
<dbReference type="SUPFAM" id="SSF48317">
    <property type="entry name" value="Acid phosphatase/Vanadium-dependent haloperoxidase"/>
    <property type="match status" value="1"/>
</dbReference>
<keyword evidence="3" id="KW-0812">Transmembrane</keyword>
<evidence type="ECO:0000313" key="7">
    <source>
        <dbReference type="Proteomes" id="UP000076837"/>
    </source>
</evidence>
<dbReference type="SMART" id="SM00014">
    <property type="entry name" value="acidPPc"/>
    <property type="match status" value="1"/>
</dbReference>
<evidence type="ECO:0000313" key="6">
    <source>
        <dbReference type="EMBL" id="KZM27792.1"/>
    </source>
</evidence>
<keyword evidence="5" id="KW-0472">Membrane</keyword>
<keyword evidence="4" id="KW-1133">Transmembrane helix</keyword>
<comment type="subcellular location">
    <subcellularLocation>
        <location evidence="1">Membrane</location>
        <topology evidence="1">Multi-pass membrane protein</topology>
    </subcellularLocation>
</comment>
<dbReference type="CDD" id="cd03390">
    <property type="entry name" value="PAP2_containing_1_like"/>
    <property type="match status" value="1"/>
</dbReference>
<sequence>MPTVRSLSIPSVRLVLSYIFDWICIIAIAAVGAGWEFLTPFKRPFSPVNLDISYPFENHETIPTWLMAVIGLVIPAAVIFLVCIVFVPGPTASRGTPKSLIWRRKLWEWNTGWMGLALSLATAFMITQGMKLLFGKPRPDLLSRCQPDLSRLQETAINDIVGAEFNAAWVLVTDAICTSTDEDIMKDGFKSFPSGHASFSWAGLLYLTLFLASKFSVAIPFLAPRPFSTNTAYTSAVTPSNLKSRGSTDRSILPVHKQESTLSTSGYTENDTVVPIRYQSAAPPVYTLVLILTPVGTAIYVASTRFTDFRHFGFDLIFGSLIGITTAWFSFRWYHLPITRGAGWAWGPRSYQRAWGIGVGVGSYVGTEGWSRVGKSEIPRNGARVDDGVTGAHYQGYSAEATSQDGIIEMERRDGMRGRGDGTTANEPYVPHTQGGHAV</sequence>
<evidence type="ECO:0000256" key="1">
    <source>
        <dbReference type="ARBA" id="ARBA00004141"/>
    </source>
</evidence>
<organism evidence="6 7">
    <name type="scientific">Didymella rabiei</name>
    <name type="common">Chickpea ascochyta blight fungus</name>
    <name type="synonym">Mycosphaerella rabiei</name>
    <dbReference type="NCBI Taxonomy" id="5454"/>
    <lineage>
        <taxon>Eukaryota</taxon>
        <taxon>Fungi</taxon>
        <taxon>Dikarya</taxon>
        <taxon>Ascomycota</taxon>
        <taxon>Pezizomycotina</taxon>
        <taxon>Dothideomycetes</taxon>
        <taxon>Pleosporomycetidae</taxon>
        <taxon>Pleosporales</taxon>
        <taxon>Pleosporineae</taxon>
        <taxon>Didymellaceae</taxon>
        <taxon>Ascochyta</taxon>
    </lineage>
</organism>
<evidence type="ECO:0000256" key="5">
    <source>
        <dbReference type="ARBA" id="ARBA00023136"/>
    </source>
</evidence>
<gene>
    <name evidence="6" type="ORF">ST47_g1067</name>
</gene>
<reference evidence="6 7" key="1">
    <citation type="journal article" date="2016" name="Sci. Rep.">
        <title>Draft genome sequencing and secretome analysis of fungal phytopathogen Ascochyta rabiei provides insight into the necrotrophic effector repertoire.</title>
        <authorList>
            <person name="Verma S."/>
            <person name="Gazara R.K."/>
            <person name="Nizam S."/>
            <person name="Parween S."/>
            <person name="Chattopadhyay D."/>
            <person name="Verma P.K."/>
        </authorList>
    </citation>
    <scope>NUCLEOTIDE SEQUENCE [LARGE SCALE GENOMIC DNA]</scope>
    <source>
        <strain evidence="6 7">ArDII</strain>
    </source>
</reference>
<dbReference type="InterPro" id="IPR036938">
    <property type="entry name" value="PAP2/HPO_sf"/>
</dbReference>
<dbReference type="Proteomes" id="UP000076837">
    <property type="component" value="Unassembled WGS sequence"/>
</dbReference>
<protein>
    <submittedName>
        <fullName evidence="6">Catalytic</fullName>
    </submittedName>
</protein>
<dbReference type="InterPro" id="IPR043216">
    <property type="entry name" value="PAP-like"/>
</dbReference>
<dbReference type="PANTHER" id="PTHR10165:SF154">
    <property type="entry name" value="PAP2 DOMAIN PROTEIN (AFU_ORTHOLOGUE AFUA_1G09730)"/>
    <property type="match status" value="1"/>
</dbReference>
<evidence type="ECO:0000256" key="4">
    <source>
        <dbReference type="ARBA" id="ARBA00022989"/>
    </source>
</evidence>
<dbReference type="GO" id="GO:0006644">
    <property type="term" value="P:phospholipid metabolic process"/>
    <property type="evidence" value="ECO:0007669"/>
    <property type="project" value="InterPro"/>
</dbReference>
<evidence type="ECO:0000256" key="3">
    <source>
        <dbReference type="ARBA" id="ARBA00022692"/>
    </source>
</evidence>
<dbReference type="GO" id="GO:0016020">
    <property type="term" value="C:membrane"/>
    <property type="evidence" value="ECO:0007669"/>
    <property type="project" value="UniProtKB-SubCell"/>
</dbReference>
<dbReference type="OrthoDB" id="8907274at2759"/>
<keyword evidence="7" id="KW-1185">Reference proteome</keyword>
<dbReference type="Pfam" id="PF01569">
    <property type="entry name" value="PAP2"/>
    <property type="match status" value="1"/>
</dbReference>
<evidence type="ECO:0000256" key="2">
    <source>
        <dbReference type="ARBA" id="ARBA00008816"/>
    </source>
</evidence>
<dbReference type="GO" id="GO:0008195">
    <property type="term" value="F:phosphatidate phosphatase activity"/>
    <property type="evidence" value="ECO:0007669"/>
    <property type="project" value="TreeGrafter"/>
</dbReference>
<dbReference type="EMBL" id="JYNV01000054">
    <property type="protein sequence ID" value="KZM27792.1"/>
    <property type="molecule type" value="Genomic_DNA"/>
</dbReference>
<dbReference type="STRING" id="5454.A0A163LGU2"/>
<dbReference type="AlphaFoldDB" id="A0A163LGU2"/>
<accession>A0A163LGU2</accession>
<dbReference type="PANTHER" id="PTHR10165">
    <property type="entry name" value="LIPID PHOSPHATE PHOSPHATASE"/>
    <property type="match status" value="1"/>
</dbReference>
<comment type="caution">
    <text evidence="6">The sequence shown here is derived from an EMBL/GenBank/DDBJ whole genome shotgun (WGS) entry which is preliminary data.</text>
</comment>
<dbReference type="GO" id="GO:0046839">
    <property type="term" value="P:phospholipid dephosphorylation"/>
    <property type="evidence" value="ECO:0007669"/>
    <property type="project" value="TreeGrafter"/>
</dbReference>
<name>A0A163LGU2_DIDRA</name>
<dbReference type="InterPro" id="IPR000326">
    <property type="entry name" value="PAP2/HPO"/>
</dbReference>
<dbReference type="FunFam" id="1.20.144.10:FF:000042">
    <property type="entry name" value="PAP2 domain protein"/>
    <property type="match status" value="1"/>
</dbReference>
<comment type="similarity">
    <text evidence="2">Belongs to the PA-phosphatase related phosphoesterase family.</text>
</comment>